<dbReference type="GO" id="GO:0034599">
    <property type="term" value="P:cellular response to oxidative stress"/>
    <property type="evidence" value="ECO:0007669"/>
    <property type="project" value="TreeGrafter"/>
</dbReference>
<dbReference type="PIRSF" id="PIRSF000350">
    <property type="entry name" value="Mercury_reductase_MerA"/>
    <property type="match status" value="1"/>
</dbReference>
<dbReference type="PANTHER" id="PTHR42737:SF2">
    <property type="entry name" value="GLUTATHIONE REDUCTASE"/>
    <property type="match status" value="1"/>
</dbReference>
<evidence type="ECO:0000256" key="12">
    <source>
        <dbReference type="PIRSR" id="PIRSR000350-2"/>
    </source>
</evidence>
<feature type="domain" description="Pyridine nucleotide-disulphide oxidoreductase dimerisation" evidence="17">
    <location>
        <begin position="346"/>
        <end position="456"/>
    </location>
</feature>
<keyword evidence="13" id="KW-0520">NAD</keyword>
<dbReference type="PANTHER" id="PTHR42737">
    <property type="entry name" value="GLUTATHIONE REDUCTASE"/>
    <property type="match status" value="1"/>
</dbReference>
<sequence length="457" mass="49130">MTLLKKIYDYVVIGAGSGGMASARRAASYGASVAVIEGARLGGTCVNVGCVPKKVMWNTADIAETLRDAKHYGFSFSNPSFDWAAIKAKRDAYVTRLNGIYANNLNREKIDSYTGYASFINNNTVKVGDIELEGKHILIATGGKPIIPASVPGSSLGISSDGFFDLEEQPKRVAIIGSGYIGVEIAGIFQALGSSVSVFTRTDKVLRTFDPIIRDTLKKEMESTGIRVVTHAQVKSLTKVDTGISTQYISEGQEATDEFDCVLWAIGRSPAIEGLGLENTDVKLNKKGYIISDEFQNTDASGVFALGDVCGIAELTPVAIAAGRKLSDRLFGPEEFKNSKLDYTNIPTVIFSHPTAGTIGLTEEEAREKFGDSNVKTYTSRFTGMYNAITEHKPPTAYKIIVSGQEEKVVGLHIIGRGSDEILQGFGVAIKMGATKADFDSCVAIHPTSAEELVTMR</sequence>
<keyword evidence="9 15" id="KW-0676">Redox-active center</keyword>
<feature type="binding site" evidence="13">
    <location>
        <position position="308"/>
    </location>
    <ligand>
        <name>FAD</name>
        <dbReference type="ChEBI" id="CHEBI:57692"/>
    </ligand>
</feature>
<comment type="subunit">
    <text evidence="2">Homodimer.</text>
</comment>
<dbReference type="SUPFAM" id="SSF51905">
    <property type="entry name" value="FAD/NAD(P)-binding domain"/>
    <property type="match status" value="1"/>
</dbReference>
<dbReference type="InterPro" id="IPR023753">
    <property type="entry name" value="FAD/NAD-binding_dom"/>
</dbReference>
<dbReference type="InterPro" id="IPR046952">
    <property type="entry name" value="GSHR/TRXR-like"/>
</dbReference>
<evidence type="ECO:0000256" key="10">
    <source>
        <dbReference type="ARBA" id="ARBA00049142"/>
    </source>
</evidence>
<feature type="binding site" evidence="13">
    <location>
        <begin position="177"/>
        <end position="184"/>
    </location>
    <ligand>
        <name>NAD(+)</name>
        <dbReference type="ChEBI" id="CHEBI:57540"/>
    </ligand>
</feature>
<feature type="binding site" evidence="13">
    <location>
        <position position="267"/>
    </location>
    <ligand>
        <name>NAD(+)</name>
        <dbReference type="ChEBI" id="CHEBI:57540"/>
    </ligand>
</feature>
<evidence type="ECO:0000256" key="1">
    <source>
        <dbReference type="ARBA" id="ARBA00007532"/>
    </source>
</evidence>
<feature type="disulfide bond" description="Redox-active" evidence="14">
    <location>
        <begin position="45"/>
        <end position="50"/>
    </location>
</feature>
<dbReference type="PROSITE" id="PS00076">
    <property type="entry name" value="PYRIDINE_REDOX_1"/>
    <property type="match status" value="1"/>
</dbReference>
<evidence type="ECO:0000256" key="16">
    <source>
        <dbReference type="RuleBase" id="RU365016"/>
    </source>
</evidence>
<evidence type="ECO:0000256" key="2">
    <source>
        <dbReference type="ARBA" id="ARBA00011738"/>
    </source>
</evidence>
<dbReference type="FunFam" id="3.30.390.30:FF:000003">
    <property type="entry name" value="Glutathione reductase"/>
    <property type="match status" value="1"/>
</dbReference>
<organism evidence="19 20">
    <name type="scientific">Basidiobolus meristosporus CBS 931.73</name>
    <dbReference type="NCBI Taxonomy" id="1314790"/>
    <lineage>
        <taxon>Eukaryota</taxon>
        <taxon>Fungi</taxon>
        <taxon>Fungi incertae sedis</taxon>
        <taxon>Zoopagomycota</taxon>
        <taxon>Entomophthoromycotina</taxon>
        <taxon>Basidiobolomycetes</taxon>
        <taxon>Basidiobolales</taxon>
        <taxon>Basidiobolaceae</taxon>
        <taxon>Basidiobolus</taxon>
    </lineage>
</organism>
<keyword evidence="16" id="KW-0521">NADP</keyword>
<dbReference type="GO" id="GO:0006749">
    <property type="term" value="P:glutathione metabolic process"/>
    <property type="evidence" value="ECO:0007669"/>
    <property type="project" value="InterPro"/>
</dbReference>
<evidence type="ECO:0000256" key="15">
    <source>
        <dbReference type="RuleBase" id="RU003691"/>
    </source>
</evidence>
<dbReference type="InParanoid" id="A0A1Y1ZBE6"/>
<dbReference type="InterPro" id="IPR036188">
    <property type="entry name" value="FAD/NAD-bd_sf"/>
</dbReference>
<dbReference type="FunCoup" id="A0A1Y1ZBE6">
    <property type="interactions" value="803"/>
</dbReference>
<dbReference type="Gene3D" id="3.50.50.60">
    <property type="entry name" value="FAD/NAD(P)-binding domain"/>
    <property type="match status" value="2"/>
</dbReference>
<dbReference type="GO" id="GO:0045454">
    <property type="term" value="P:cell redox homeostasis"/>
    <property type="evidence" value="ECO:0007669"/>
    <property type="project" value="InterPro"/>
</dbReference>
<dbReference type="GO" id="GO:0050661">
    <property type="term" value="F:NADP binding"/>
    <property type="evidence" value="ECO:0007669"/>
    <property type="project" value="InterPro"/>
</dbReference>
<dbReference type="EMBL" id="MCFE01000007">
    <property type="protein sequence ID" value="ORY07588.1"/>
    <property type="molecule type" value="Genomic_DNA"/>
</dbReference>
<name>A0A1Y1ZBE6_9FUNG</name>
<evidence type="ECO:0000259" key="17">
    <source>
        <dbReference type="Pfam" id="PF02852"/>
    </source>
</evidence>
<protein>
    <recommendedName>
        <fullName evidence="4 16">Glutathione reductase</fullName>
        <ecNumber evidence="3 16">1.8.1.7</ecNumber>
    </recommendedName>
</protein>
<dbReference type="InterPro" id="IPR004099">
    <property type="entry name" value="Pyr_nucl-diS_OxRdtase_dimer"/>
</dbReference>
<dbReference type="InterPro" id="IPR012999">
    <property type="entry name" value="Pyr_OxRdtase_I_AS"/>
</dbReference>
<comment type="function">
    <text evidence="11 16">Catalyzes the reduction of glutathione disulfide (GSSG) to reduced glutathione (GSH). Constitutes the major mechanism to maintain a high GSH:GSSG ratio in the cytosol.</text>
</comment>
<evidence type="ECO:0000256" key="7">
    <source>
        <dbReference type="ARBA" id="ARBA00023002"/>
    </source>
</evidence>
<evidence type="ECO:0000256" key="8">
    <source>
        <dbReference type="ARBA" id="ARBA00023157"/>
    </source>
</evidence>
<dbReference type="STRING" id="1314790.A0A1Y1ZBE6"/>
<feature type="active site" description="Proton acceptor" evidence="12">
    <location>
        <position position="446"/>
    </location>
</feature>
<gene>
    <name evidence="19" type="ORF">K493DRAFT_273369</name>
</gene>
<dbReference type="Pfam" id="PF02852">
    <property type="entry name" value="Pyr_redox_dim"/>
    <property type="match status" value="1"/>
</dbReference>
<keyword evidence="8" id="KW-1015">Disulfide bond</keyword>
<evidence type="ECO:0000313" key="20">
    <source>
        <dbReference type="Proteomes" id="UP000193498"/>
    </source>
</evidence>
<proteinExistence type="inferred from homology"/>
<dbReference type="GO" id="GO:0050660">
    <property type="term" value="F:flavin adenine dinucleotide binding"/>
    <property type="evidence" value="ECO:0007669"/>
    <property type="project" value="InterPro"/>
</dbReference>
<evidence type="ECO:0000256" key="9">
    <source>
        <dbReference type="ARBA" id="ARBA00023284"/>
    </source>
</evidence>
<dbReference type="PRINTS" id="PR00368">
    <property type="entry name" value="FADPNR"/>
</dbReference>
<dbReference type="Gene3D" id="3.30.390.30">
    <property type="match status" value="1"/>
</dbReference>
<dbReference type="AlphaFoldDB" id="A0A1Y1ZBE6"/>
<comment type="caution">
    <text evidence="19">The sequence shown here is derived from an EMBL/GenBank/DDBJ whole genome shotgun (WGS) entry which is preliminary data.</text>
</comment>
<evidence type="ECO:0000256" key="5">
    <source>
        <dbReference type="ARBA" id="ARBA00022630"/>
    </source>
</evidence>
<dbReference type="InterPro" id="IPR001100">
    <property type="entry name" value="Pyr_nuc-diS_OxRdtase"/>
</dbReference>
<dbReference type="EC" id="1.8.1.7" evidence="3 16"/>
<comment type="subcellular location">
    <subcellularLocation>
        <location evidence="16">Cytoplasm</location>
    </subcellularLocation>
</comment>
<evidence type="ECO:0000256" key="3">
    <source>
        <dbReference type="ARBA" id="ARBA00012607"/>
    </source>
</evidence>
<feature type="binding site" evidence="13">
    <location>
        <position position="54"/>
    </location>
    <ligand>
        <name>FAD</name>
        <dbReference type="ChEBI" id="CHEBI:57692"/>
    </ligand>
</feature>
<keyword evidence="16" id="KW-0963">Cytoplasm</keyword>
<dbReference type="GO" id="GO:0005829">
    <property type="term" value="C:cytosol"/>
    <property type="evidence" value="ECO:0007669"/>
    <property type="project" value="TreeGrafter"/>
</dbReference>
<keyword evidence="7 15" id="KW-0560">Oxidoreductase</keyword>
<reference evidence="19 20" key="1">
    <citation type="submission" date="2016-07" db="EMBL/GenBank/DDBJ databases">
        <title>Pervasive Adenine N6-methylation of Active Genes in Fungi.</title>
        <authorList>
            <consortium name="DOE Joint Genome Institute"/>
            <person name="Mondo S.J."/>
            <person name="Dannebaum R.O."/>
            <person name="Kuo R.C."/>
            <person name="Labutti K."/>
            <person name="Haridas S."/>
            <person name="Kuo A."/>
            <person name="Salamov A."/>
            <person name="Ahrendt S.R."/>
            <person name="Lipzen A."/>
            <person name="Sullivan W."/>
            <person name="Andreopoulos W.B."/>
            <person name="Clum A."/>
            <person name="Lindquist E."/>
            <person name="Daum C."/>
            <person name="Ramamoorthy G.K."/>
            <person name="Gryganskyi A."/>
            <person name="Culley D."/>
            <person name="Magnuson J.K."/>
            <person name="James T.Y."/>
            <person name="O'Malley M.A."/>
            <person name="Stajich J.E."/>
            <person name="Spatafora J.W."/>
            <person name="Visel A."/>
            <person name="Grigoriev I.V."/>
        </authorList>
    </citation>
    <scope>NUCLEOTIDE SEQUENCE [LARGE SCALE GENOMIC DNA]</scope>
    <source>
        <strain evidence="19 20">CBS 931.73</strain>
    </source>
</reference>
<dbReference type="GO" id="GO:0005739">
    <property type="term" value="C:mitochondrion"/>
    <property type="evidence" value="ECO:0007669"/>
    <property type="project" value="TreeGrafter"/>
</dbReference>
<keyword evidence="20" id="KW-1185">Reference proteome</keyword>
<keyword evidence="5 15" id="KW-0285">Flavoprotein</keyword>
<dbReference type="OrthoDB" id="5956163at2759"/>
<keyword evidence="6 13" id="KW-0274">FAD</keyword>
<comment type="catalytic activity">
    <reaction evidence="10 16">
        <text>2 glutathione + NADP(+) = glutathione disulfide + NADPH + H(+)</text>
        <dbReference type="Rhea" id="RHEA:11740"/>
        <dbReference type="ChEBI" id="CHEBI:15378"/>
        <dbReference type="ChEBI" id="CHEBI:57783"/>
        <dbReference type="ChEBI" id="CHEBI:57925"/>
        <dbReference type="ChEBI" id="CHEBI:58297"/>
        <dbReference type="ChEBI" id="CHEBI:58349"/>
        <dbReference type="EC" id="1.8.1.7"/>
    </reaction>
</comment>
<dbReference type="Proteomes" id="UP000193498">
    <property type="component" value="Unassembled WGS sequence"/>
</dbReference>
<dbReference type="SUPFAM" id="SSF55424">
    <property type="entry name" value="FAD/NAD-linked reductases, dimerisation (C-terminal) domain"/>
    <property type="match status" value="1"/>
</dbReference>
<feature type="domain" description="FAD/NAD(P)-binding" evidence="18">
    <location>
        <begin position="8"/>
        <end position="323"/>
    </location>
</feature>
<dbReference type="FunFam" id="3.50.50.60:FF:000235">
    <property type="entry name" value="Glutathione reductase"/>
    <property type="match status" value="1"/>
</dbReference>
<evidence type="ECO:0000256" key="6">
    <source>
        <dbReference type="ARBA" id="ARBA00022827"/>
    </source>
</evidence>
<evidence type="ECO:0000256" key="14">
    <source>
        <dbReference type="PIRSR" id="PIRSR000350-4"/>
    </source>
</evidence>
<evidence type="ECO:0000256" key="13">
    <source>
        <dbReference type="PIRSR" id="PIRSR000350-3"/>
    </source>
</evidence>
<evidence type="ECO:0000256" key="11">
    <source>
        <dbReference type="ARBA" id="ARBA00056905"/>
    </source>
</evidence>
<evidence type="ECO:0000259" key="18">
    <source>
        <dbReference type="Pfam" id="PF07992"/>
    </source>
</evidence>
<comment type="similarity">
    <text evidence="1 15">Belongs to the class-I pyridine nucleotide-disulfide oxidoreductase family.</text>
</comment>
<keyword evidence="13" id="KW-0547">Nucleotide-binding</keyword>
<dbReference type="Pfam" id="PF07992">
    <property type="entry name" value="Pyr_redox_2"/>
    <property type="match status" value="1"/>
</dbReference>
<dbReference type="NCBIfam" id="NF004776">
    <property type="entry name" value="PRK06116.1"/>
    <property type="match status" value="1"/>
</dbReference>
<accession>A0A1Y1ZBE6</accession>
<dbReference type="InterPro" id="IPR016156">
    <property type="entry name" value="FAD/NAD-linked_Rdtase_dimer_sf"/>
</dbReference>
<dbReference type="GO" id="GO:0004362">
    <property type="term" value="F:glutathione-disulfide reductase (NADPH) activity"/>
    <property type="evidence" value="ECO:0007669"/>
    <property type="project" value="UniProtKB-EC"/>
</dbReference>
<comment type="cofactor">
    <cofactor evidence="13">
        <name>FAD</name>
        <dbReference type="ChEBI" id="CHEBI:57692"/>
    </cofactor>
    <text evidence="13">Binds 1 FAD per subunit.</text>
</comment>
<dbReference type="PRINTS" id="PR00411">
    <property type="entry name" value="PNDRDTASEI"/>
</dbReference>
<dbReference type="NCBIfam" id="TIGR01421">
    <property type="entry name" value="gluta_reduc_1"/>
    <property type="match status" value="1"/>
</dbReference>
<evidence type="ECO:0000313" key="19">
    <source>
        <dbReference type="EMBL" id="ORY07588.1"/>
    </source>
</evidence>
<dbReference type="InterPro" id="IPR006322">
    <property type="entry name" value="Glutathione_Rdtase_euk/bac"/>
</dbReference>
<evidence type="ECO:0000256" key="4">
    <source>
        <dbReference type="ARBA" id="ARBA00017111"/>
    </source>
</evidence>